<keyword evidence="2" id="KW-1185">Reference proteome</keyword>
<reference evidence="2" key="1">
    <citation type="submission" date="2023-12" db="EMBL/GenBank/DDBJ databases">
        <title>Novel isolates from deep terrestrial aquifers shed light on the physiology and ecology of the class Limnochordia.</title>
        <authorList>
            <person name="Karnachuk O.V."/>
            <person name="Lukina A.P."/>
            <person name="Avakyan M.R."/>
            <person name="Kadnikov V."/>
            <person name="Begmatov S."/>
            <person name="Beletsky A.V."/>
            <person name="Mardanov A.V."/>
            <person name="Ravin N.V."/>
        </authorList>
    </citation>
    <scope>NUCLEOTIDE SEQUENCE [LARGE SCALE GENOMIC DNA]</scope>
    <source>
        <strain evidence="2">LN</strain>
    </source>
</reference>
<evidence type="ECO:0000313" key="1">
    <source>
        <dbReference type="EMBL" id="WRP15700.1"/>
    </source>
</evidence>
<protein>
    <submittedName>
        <fullName evidence="1">Uncharacterized protein</fullName>
    </submittedName>
</protein>
<name>A0ABZ1BSA1_9FIRM</name>
<dbReference type="RefSeq" id="WP_324670106.1">
    <property type="nucleotide sequence ID" value="NZ_CP141614.1"/>
</dbReference>
<gene>
    <name evidence="1" type="ORF">VLY81_05975</name>
</gene>
<accession>A0ABZ1BSA1</accession>
<sequence length="184" mass="18941">MGMLAAVLLGGALLPGAVGRWAGTATEGTGPEDPSAKMTATVAPAQEVRGRSPDGRATSGEATAYEATVAVVGGDAEAFQRSLADEGFAQALRRRMGLGPDQPMPDHRILLRPVSGSPLVLVSAQTLDPDLASRLAHEAAALLAERSSGPPAGWRRQAQVLAATCSPPVMVRWERSDGPITGAR</sequence>
<evidence type="ECO:0000313" key="2">
    <source>
        <dbReference type="Proteomes" id="UP001333102"/>
    </source>
</evidence>
<dbReference type="EMBL" id="CP141614">
    <property type="protein sequence ID" value="WRP15700.1"/>
    <property type="molecule type" value="Genomic_DNA"/>
</dbReference>
<dbReference type="Proteomes" id="UP001333102">
    <property type="component" value="Chromosome"/>
</dbReference>
<organism evidence="1 2">
    <name type="scientific">Geochorda subterranea</name>
    <dbReference type="NCBI Taxonomy" id="3109564"/>
    <lineage>
        <taxon>Bacteria</taxon>
        <taxon>Bacillati</taxon>
        <taxon>Bacillota</taxon>
        <taxon>Limnochordia</taxon>
        <taxon>Limnochordales</taxon>
        <taxon>Geochordaceae</taxon>
        <taxon>Geochorda</taxon>
    </lineage>
</organism>
<proteinExistence type="predicted"/>